<dbReference type="EMBL" id="JAFBFI010000001">
    <property type="protein sequence ID" value="MBM7690827.1"/>
    <property type="molecule type" value="Genomic_DNA"/>
</dbReference>
<sequence length="66" mass="7649">MNSPQSRPIANHWGAVLNTKYNLDTKIALFMQKSLLLNHKPSRRLMTQLGLKCLVRMKKYRPIVGK</sequence>
<protein>
    <submittedName>
        <fullName evidence="1">Uncharacterized protein</fullName>
    </submittedName>
</protein>
<proteinExistence type="predicted"/>
<accession>A0ABS2QCD4</accession>
<reference evidence="1 2" key="1">
    <citation type="submission" date="2021-01" db="EMBL/GenBank/DDBJ databases">
        <title>Genomic Encyclopedia of Type Strains, Phase IV (KMG-IV): sequencing the most valuable type-strain genomes for metagenomic binning, comparative biology and taxonomic classification.</title>
        <authorList>
            <person name="Goeker M."/>
        </authorList>
    </citation>
    <scope>NUCLEOTIDE SEQUENCE [LARGE SCALE GENOMIC DNA]</scope>
    <source>
        <strain evidence="1 2">DSM 105482</strain>
    </source>
</reference>
<evidence type="ECO:0000313" key="2">
    <source>
        <dbReference type="Proteomes" id="UP000823486"/>
    </source>
</evidence>
<comment type="caution">
    <text evidence="1">The sequence shown here is derived from an EMBL/GenBank/DDBJ whole genome shotgun (WGS) entry which is preliminary data.</text>
</comment>
<gene>
    <name evidence="1" type="ORF">JOC77_000230</name>
</gene>
<dbReference type="Proteomes" id="UP000823486">
    <property type="component" value="Unassembled WGS sequence"/>
</dbReference>
<name>A0ABS2QCD4_9BACI</name>
<evidence type="ECO:0000313" key="1">
    <source>
        <dbReference type="EMBL" id="MBM7690827.1"/>
    </source>
</evidence>
<keyword evidence="2" id="KW-1185">Reference proteome</keyword>
<organism evidence="1 2">
    <name type="scientific">Peribacillus deserti</name>
    <dbReference type="NCBI Taxonomy" id="673318"/>
    <lineage>
        <taxon>Bacteria</taxon>
        <taxon>Bacillati</taxon>
        <taxon>Bacillota</taxon>
        <taxon>Bacilli</taxon>
        <taxon>Bacillales</taxon>
        <taxon>Bacillaceae</taxon>
        <taxon>Peribacillus</taxon>
    </lineage>
</organism>